<evidence type="ECO:0000313" key="2">
    <source>
        <dbReference type="Proteomes" id="UP000824469"/>
    </source>
</evidence>
<keyword evidence="2" id="KW-1185">Reference proteome</keyword>
<name>A0AA38LAP2_TAXCH</name>
<gene>
    <name evidence="1" type="ORF">KI387_019712</name>
</gene>
<dbReference type="Proteomes" id="UP000824469">
    <property type="component" value="Unassembled WGS sequence"/>
</dbReference>
<reference evidence="1 2" key="1">
    <citation type="journal article" date="2021" name="Nat. Plants">
        <title>The Taxus genome provides insights into paclitaxel biosynthesis.</title>
        <authorList>
            <person name="Xiong X."/>
            <person name="Gou J."/>
            <person name="Liao Q."/>
            <person name="Li Y."/>
            <person name="Zhou Q."/>
            <person name="Bi G."/>
            <person name="Li C."/>
            <person name="Du R."/>
            <person name="Wang X."/>
            <person name="Sun T."/>
            <person name="Guo L."/>
            <person name="Liang H."/>
            <person name="Lu P."/>
            <person name="Wu Y."/>
            <person name="Zhang Z."/>
            <person name="Ro D.K."/>
            <person name="Shang Y."/>
            <person name="Huang S."/>
            <person name="Yan J."/>
        </authorList>
    </citation>
    <scope>NUCLEOTIDE SEQUENCE [LARGE SCALE GENOMIC DNA]</scope>
    <source>
        <strain evidence="1">Ta-2019</strain>
    </source>
</reference>
<dbReference type="EMBL" id="JAHRHJ020000004">
    <property type="protein sequence ID" value="KAH9317943.1"/>
    <property type="molecule type" value="Genomic_DNA"/>
</dbReference>
<proteinExistence type="predicted"/>
<organism evidence="1 2">
    <name type="scientific">Taxus chinensis</name>
    <name type="common">Chinese yew</name>
    <name type="synonym">Taxus wallichiana var. chinensis</name>
    <dbReference type="NCBI Taxonomy" id="29808"/>
    <lineage>
        <taxon>Eukaryota</taxon>
        <taxon>Viridiplantae</taxon>
        <taxon>Streptophyta</taxon>
        <taxon>Embryophyta</taxon>
        <taxon>Tracheophyta</taxon>
        <taxon>Spermatophyta</taxon>
        <taxon>Pinopsida</taxon>
        <taxon>Pinidae</taxon>
        <taxon>Conifers II</taxon>
        <taxon>Cupressales</taxon>
        <taxon>Taxaceae</taxon>
        <taxon>Taxus</taxon>
    </lineage>
</organism>
<evidence type="ECO:0000313" key="1">
    <source>
        <dbReference type="EMBL" id="KAH9317943.1"/>
    </source>
</evidence>
<sequence>MTVTSILPLQTCKSSLLVAQKWEFQSNLWTSTKALRKTGVVSLVAGDATKTCHLLSLPRAKERMRLFKADLSKDGSFDAAIND</sequence>
<feature type="non-terminal residue" evidence="1">
    <location>
        <position position="83"/>
    </location>
</feature>
<dbReference type="Gene3D" id="3.40.50.720">
    <property type="entry name" value="NAD(P)-binding Rossmann-like Domain"/>
    <property type="match status" value="1"/>
</dbReference>
<accession>A0AA38LAP2</accession>
<dbReference type="AlphaFoldDB" id="A0AA38LAP2"/>
<comment type="caution">
    <text evidence="1">The sequence shown here is derived from an EMBL/GenBank/DDBJ whole genome shotgun (WGS) entry which is preliminary data.</text>
</comment>
<protein>
    <submittedName>
        <fullName evidence="1">Uncharacterized protein</fullName>
    </submittedName>
</protein>